<dbReference type="Gene3D" id="1.10.1660.10">
    <property type="match status" value="1"/>
</dbReference>
<dbReference type="PANTHER" id="PTHR30204:SF58">
    <property type="entry name" value="HTH-TYPE TRANSCRIPTIONAL REGULATOR YFMP"/>
    <property type="match status" value="1"/>
</dbReference>
<dbReference type="InterPro" id="IPR009061">
    <property type="entry name" value="DNA-bd_dom_put_sf"/>
</dbReference>
<dbReference type="STRING" id="85643.Tmz1t_2996"/>
<evidence type="ECO:0000313" key="7">
    <source>
        <dbReference type="Proteomes" id="UP000002186"/>
    </source>
</evidence>
<dbReference type="PROSITE" id="PS50937">
    <property type="entry name" value="HTH_MERR_2"/>
    <property type="match status" value="1"/>
</dbReference>
<evidence type="ECO:0000259" key="4">
    <source>
        <dbReference type="PROSITE" id="PS50937"/>
    </source>
</evidence>
<accession>C4KB19</accession>
<keyword evidence="1" id="KW-0805">Transcription regulation</keyword>
<dbReference type="Pfam" id="PF09278">
    <property type="entry name" value="MerR-DNA-bind"/>
    <property type="match status" value="1"/>
</dbReference>
<reference evidence="6 8" key="3">
    <citation type="submission" date="2018-09" db="EMBL/GenBank/DDBJ databases">
        <title>Metagenome Assembled Genomes from an Advanced Water Purification Facility.</title>
        <authorList>
            <person name="Stamps B.W."/>
            <person name="Spear J.R."/>
        </authorList>
    </citation>
    <scope>NUCLEOTIDE SEQUENCE [LARGE SCALE GENOMIC DNA]</scope>
    <source>
        <strain evidence="6">Bin_27_1</strain>
    </source>
</reference>
<name>C4KB19_THASP</name>
<dbReference type="OrthoDB" id="9803659at2"/>
<sequence>MNQEIAGRAGRVRESANATTYTISDLAKEFDITTRAIRYYEDQGLISPARRGSRRIYSRRDRVRLSLILRGKRLGFSLQETRELFDLYDNAPGEQAQMSHFMELLGARRAMLERQMEDIRAILDEIGAAEKEALRSIAARAPHPKAATSPSA</sequence>
<feature type="domain" description="HTH merR-type" evidence="4">
    <location>
        <begin position="20"/>
        <end position="87"/>
    </location>
</feature>
<dbReference type="SUPFAM" id="SSF46955">
    <property type="entry name" value="Putative DNA-binding domain"/>
    <property type="match status" value="1"/>
</dbReference>
<keyword evidence="3" id="KW-0804">Transcription</keyword>
<accession>A0A5C7STG4</accession>
<evidence type="ECO:0000256" key="2">
    <source>
        <dbReference type="ARBA" id="ARBA00023125"/>
    </source>
</evidence>
<dbReference type="PANTHER" id="PTHR30204">
    <property type="entry name" value="REDOX-CYCLING DRUG-SENSING TRANSCRIPTIONAL ACTIVATOR SOXR"/>
    <property type="match status" value="1"/>
</dbReference>
<dbReference type="HOGENOM" id="CLU_060077_3_1_4"/>
<evidence type="ECO:0000313" key="8">
    <source>
        <dbReference type="Proteomes" id="UP000321192"/>
    </source>
</evidence>
<dbReference type="RefSeq" id="WP_004314923.1">
    <property type="nucleotide sequence ID" value="NC_011662.2"/>
</dbReference>
<evidence type="ECO:0000313" key="5">
    <source>
        <dbReference type="EMBL" id="ACR01595.1"/>
    </source>
</evidence>
<dbReference type="InterPro" id="IPR000551">
    <property type="entry name" value="MerR-type_HTH_dom"/>
</dbReference>
<organism evidence="5 7">
    <name type="scientific">Thauera aminoaromatica</name>
    <dbReference type="NCBI Taxonomy" id="164330"/>
    <lineage>
        <taxon>Bacteria</taxon>
        <taxon>Pseudomonadati</taxon>
        <taxon>Pseudomonadota</taxon>
        <taxon>Betaproteobacteria</taxon>
        <taxon>Rhodocyclales</taxon>
        <taxon>Zoogloeaceae</taxon>
        <taxon>Thauera</taxon>
    </lineage>
</organism>
<reference evidence="7" key="1">
    <citation type="submission" date="2009-05" db="EMBL/GenBank/DDBJ databases">
        <title>Complete sequence of chromosome of Thauera sp. MZ1T.</title>
        <authorList>
            <consortium name="US DOE Joint Genome Institute"/>
            <person name="Lucas S."/>
            <person name="Copeland A."/>
            <person name="Lapidus A."/>
            <person name="Glavina del Rio T."/>
            <person name="Dalin E."/>
            <person name="Tice H."/>
            <person name="Bruce D."/>
            <person name="Goodwin L."/>
            <person name="Pitluck S."/>
            <person name="Sims D."/>
            <person name="Brettin T."/>
            <person name="Detter J.C."/>
            <person name="Han C."/>
            <person name="Larimer F."/>
            <person name="Land M."/>
            <person name="Hauser L."/>
            <person name="Kyrpides N."/>
            <person name="Mikhailova N."/>
            <person name="Sayler G.S."/>
        </authorList>
    </citation>
    <scope>NUCLEOTIDE SEQUENCE [LARGE SCALE GENOMIC DNA]</scope>
    <source>
        <strain evidence="7">MZ1T</strain>
    </source>
</reference>
<dbReference type="Proteomes" id="UP000321192">
    <property type="component" value="Unassembled WGS sequence"/>
</dbReference>
<keyword evidence="2 6" id="KW-0238">DNA-binding</keyword>
<reference evidence="5 7" key="2">
    <citation type="journal article" date="2012" name="Stand. Genomic Sci.">
        <title>Complete genome sequence of Thauera aminoaromatica strain MZ1T.</title>
        <authorList>
            <person name="Jiang K."/>
            <person name="Sanseverino J."/>
            <person name="Chauhan A."/>
            <person name="Lucas S."/>
            <person name="Copeland A."/>
            <person name="Lapidus A."/>
            <person name="Del Rio T.G."/>
            <person name="Dalin E."/>
            <person name="Tice H."/>
            <person name="Bruce D."/>
            <person name="Goodwin L."/>
            <person name="Pitluck S."/>
            <person name="Sims D."/>
            <person name="Brettin T."/>
            <person name="Detter J.C."/>
            <person name="Han C."/>
            <person name="Chang Y.J."/>
            <person name="Larimer F."/>
            <person name="Land M."/>
            <person name="Hauser L."/>
            <person name="Kyrpides N.C."/>
            <person name="Mikhailova N."/>
            <person name="Moser S."/>
            <person name="Jegier P."/>
            <person name="Close D."/>
            <person name="Debruyn J.M."/>
            <person name="Wang Y."/>
            <person name="Layton A.C."/>
            <person name="Allen M.S."/>
            <person name="Sayler G.S."/>
        </authorList>
    </citation>
    <scope>NUCLEOTIDE SEQUENCE [LARGE SCALE GENOMIC DNA]</scope>
    <source>
        <strain evidence="5 7">MZ1T</strain>
    </source>
</reference>
<dbReference type="AlphaFoldDB" id="C4KB19"/>
<evidence type="ECO:0000256" key="1">
    <source>
        <dbReference type="ARBA" id="ARBA00023015"/>
    </source>
</evidence>
<dbReference type="eggNOG" id="COG0789">
    <property type="taxonomic scope" value="Bacteria"/>
</dbReference>
<dbReference type="SMART" id="SM00422">
    <property type="entry name" value="HTH_MERR"/>
    <property type="match status" value="1"/>
</dbReference>
<dbReference type="InterPro" id="IPR015358">
    <property type="entry name" value="Tscrpt_reg_MerR_DNA-bd"/>
</dbReference>
<evidence type="ECO:0000256" key="3">
    <source>
        <dbReference type="ARBA" id="ARBA00023163"/>
    </source>
</evidence>
<dbReference type="EMBL" id="SSFD01000111">
    <property type="protein sequence ID" value="TXH86326.1"/>
    <property type="molecule type" value="Genomic_DNA"/>
</dbReference>
<gene>
    <name evidence="5" type="ordered locus">Tmz1t_2996</name>
    <name evidence="6" type="ORF">E6Q80_07795</name>
</gene>
<protein>
    <submittedName>
        <fullName evidence="6">MerR family DNA-binding transcriptional regulator</fullName>
    </submittedName>
    <submittedName>
        <fullName evidence="5">Transcriptional regulator, MerR family</fullName>
    </submittedName>
</protein>
<dbReference type="CDD" id="cd04776">
    <property type="entry name" value="HTH_GnyR"/>
    <property type="match status" value="1"/>
</dbReference>
<proteinExistence type="predicted"/>
<dbReference type="Pfam" id="PF00376">
    <property type="entry name" value="MerR"/>
    <property type="match status" value="1"/>
</dbReference>
<dbReference type="GO" id="GO:0003677">
    <property type="term" value="F:DNA binding"/>
    <property type="evidence" value="ECO:0007669"/>
    <property type="project" value="UniProtKB-KW"/>
</dbReference>
<dbReference type="EMBL" id="CP001281">
    <property type="protein sequence ID" value="ACR01595.1"/>
    <property type="molecule type" value="Genomic_DNA"/>
</dbReference>
<dbReference type="KEGG" id="tmz:Tmz1t_2996"/>
<dbReference type="InterPro" id="IPR047057">
    <property type="entry name" value="MerR_fam"/>
</dbReference>
<dbReference type="GO" id="GO:0003700">
    <property type="term" value="F:DNA-binding transcription factor activity"/>
    <property type="evidence" value="ECO:0007669"/>
    <property type="project" value="InterPro"/>
</dbReference>
<dbReference type="Proteomes" id="UP000002186">
    <property type="component" value="Chromosome"/>
</dbReference>
<evidence type="ECO:0000313" key="6">
    <source>
        <dbReference type="EMBL" id="TXH86326.1"/>
    </source>
</evidence>
<keyword evidence="7" id="KW-1185">Reference proteome</keyword>